<evidence type="ECO:0000256" key="8">
    <source>
        <dbReference type="RuleBase" id="RU362125"/>
    </source>
</evidence>
<gene>
    <name evidence="12" type="ORF">GT409_06045</name>
</gene>
<accession>A0A6P1MIL2</accession>
<evidence type="ECO:0000313" key="12">
    <source>
        <dbReference type="EMBL" id="QHI70895.1"/>
    </source>
</evidence>
<protein>
    <recommendedName>
        <fullName evidence="7">Cyclohex-1-ene-1-carbonyl-CoA dehydrogenase</fullName>
        <ecNumber evidence="6">1.3.8.10</ecNumber>
    </recommendedName>
</protein>
<dbReference type="EMBL" id="CP047593">
    <property type="protein sequence ID" value="QHI70895.1"/>
    <property type="molecule type" value="Genomic_DNA"/>
</dbReference>
<evidence type="ECO:0000259" key="11">
    <source>
        <dbReference type="Pfam" id="PF02771"/>
    </source>
</evidence>
<dbReference type="KEGG" id="taer:GT409_06045"/>
<feature type="domain" description="Acyl-CoA dehydrogenase/oxidase N-terminal" evidence="11">
    <location>
        <begin position="6"/>
        <end position="117"/>
    </location>
</feature>
<feature type="domain" description="Acyl-CoA oxidase/dehydrogenase middle" evidence="10">
    <location>
        <begin position="121"/>
        <end position="216"/>
    </location>
</feature>
<evidence type="ECO:0000256" key="2">
    <source>
        <dbReference type="ARBA" id="ARBA00009347"/>
    </source>
</evidence>
<dbReference type="InterPro" id="IPR006091">
    <property type="entry name" value="Acyl-CoA_Oxase/DH_mid-dom"/>
</dbReference>
<name>A0A6P1MIL2_9BACT</name>
<dbReference type="Gene3D" id="2.40.110.10">
    <property type="entry name" value="Butyryl-CoA Dehydrogenase, subunit A, domain 2"/>
    <property type="match status" value="1"/>
</dbReference>
<keyword evidence="4 8" id="KW-0274">FAD</keyword>
<dbReference type="GO" id="GO:0003995">
    <property type="term" value="F:acyl-CoA dehydrogenase activity"/>
    <property type="evidence" value="ECO:0007669"/>
    <property type="project" value="InterPro"/>
</dbReference>
<dbReference type="PANTHER" id="PTHR43884">
    <property type="entry name" value="ACYL-COA DEHYDROGENASE"/>
    <property type="match status" value="1"/>
</dbReference>
<proteinExistence type="inferred from homology"/>
<dbReference type="EC" id="1.3.8.10" evidence="6"/>
<dbReference type="SUPFAM" id="SSF47203">
    <property type="entry name" value="Acyl-CoA dehydrogenase C-terminal domain-like"/>
    <property type="match status" value="1"/>
</dbReference>
<dbReference type="Proteomes" id="UP000464954">
    <property type="component" value="Chromosome"/>
</dbReference>
<evidence type="ECO:0000256" key="7">
    <source>
        <dbReference type="ARBA" id="ARBA00072305"/>
    </source>
</evidence>
<dbReference type="Gene3D" id="1.10.540.10">
    <property type="entry name" value="Acyl-CoA dehydrogenase/oxidase, N-terminal domain"/>
    <property type="match status" value="1"/>
</dbReference>
<dbReference type="InterPro" id="IPR009075">
    <property type="entry name" value="AcylCo_DH/oxidase_C"/>
</dbReference>
<evidence type="ECO:0000259" key="9">
    <source>
        <dbReference type="Pfam" id="PF00441"/>
    </source>
</evidence>
<evidence type="ECO:0000256" key="1">
    <source>
        <dbReference type="ARBA" id="ARBA00001974"/>
    </source>
</evidence>
<evidence type="ECO:0000313" key="13">
    <source>
        <dbReference type="Proteomes" id="UP000464954"/>
    </source>
</evidence>
<dbReference type="InterPro" id="IPR046373">
    <property type="entry name" value="Acyl-CoA_Oxase/DH_mid-dom_sf"/>
</dbReference>
<feature type="domain" description="Acyl-CoA dehydrogenase/oxidase C-terminal" evidence="9">
    <location>
        <begin position="228"/>
        <end position="377"/>
    </location>
</feature>
<keyword evidence="13" id="KW-1185">Reference proteome</keyword>
<organism evidence="12 13">
    <name type="scientific">Tichowtungia aerotolerans</name>
    <dbReference type="NCBI Taxonomy" id="2697043"/>
    <lineage>
        <taxon>Bacteria</taxon>
        <taxon>Pseudomonadati</taxon>
        <taxon>Kiritimatiellota</taxon>
        <taxon>Tichowtungiia</taxon>
        <taxon>Tichowtungiales</taxon>
        <taxon>Tichowtungiaceae</taxon>
        <taxon>Tichowtungia</taxon>
    </lineage>
</organism>
<evidence type="ECO:0000259" key="10">
    <source>
        <dbReference type="Pfam" id="PF02770"/>
    </source>
</evidence>
<comment type="cofactor">
    <cofactor evidence="1 8">
        <name>FAD</name>
        <dbReference type="ChEBI" id="CHEBI:57692"/>
    </cofactor>
</comment>
<dbReference type="InterPro" id="IPR036250">
    <property type="entry name" value="AcylCo_DH-like_C"/>
</dbReference>
<dbReference type="GO" id="GO:0050660">
    <property type="term" value="F:flavin adenine dinucleotide binding"/>
    <property type="evidence" value="ECO:0007669"/>
    <property type="project" value="InterPro"/>
</dbReference>
<dbReference type="AlphaFoldDB" id="A0A6P1MIL2"/>
<dbReference type="PANTHER" id="PTHR43884:SF12">
    <property type="entry name" value="ISOVALERYL-COA DEHYDROGENASE, MITOCHONDRIAL-RELATED"/>
    <property type="match status" value="1"/>
</dbReference>
<evidence type="ECO:0000256" key="3">
    <source>
        <dbReference type="ARBA" id="ARBA00022630"/>
    </source>
</evidence>
<dbReference type="FunFam" id="2.40.110.10:FF:000001">
    <property type="entry name" value="Acyl-CoA dehydrogenase, mitochondrial"/>
    <property type="match status" value="1"/>
</dbReference>
<evidence type="ECO:0000256" key="6">
    <source>
        <dbReference type="ARBA" id="ARBA00066362"/>
    </source>
</evidence>
<reference evidence="12 13" key="1">
    <citation type="submission" date="2020-01" db="EMBL/GenBank/DDBJ databases">
        <title>Ponticoccus aerotolerans gen. nov., sp. nov., an anaerobic bacterium and proposal of Ponticoccusceae fam. nov., Ponticoccusles ord. nov. and Ponticoccuse classis nov. in the phylum Kiritimatiellaeota.</title>
        <authorList>
            <person name="Zhou L.Y."/>
            <person name="Du Z.J."/>
        </authorList>
    </citation>
    <scope>NUCLEOTIDE SEQUENCE [LARGE SCALE GENOMIC DNA]</scope>
    <source>
        <strain evidence="12 13">S-5007</strain>
    </source>
</reference>
<dbReference type="Pfam" id="PF02770">
    <property type="entry name" value="Acyl-CoA_dh_M"/>
    <property type="match status" value="1"/>
</dbReference>
<evidence type="ECO:0000256" key="5">
    <source>
        <dbReference type="ARBA" id="ARBA00023002"/>
    </source>
</evidence>
<evidence type="ECO:0000256" key="4">
    <source>
        <dbReference type="ARBA" id="ARBA00022827"/>
    </source>
</evidence>
<dbReference type="InterPro" id="IPR009100">
    <property type="entry name" value="AcylCoA_DH/oxidase_NM_dom_sf"/>
</dbReference>
<sequence>MNYGLTEEQIEVRNMLDEFGRERIIPVRAELDEKGIFPTDILKELAQMDMMGLYIDEAYGGMEFGHLGFCVAIETLSKYCIGVSVSFAANALGADPIIIGGSEEQKKKYLSPLATGEKWAAFGLTEPNAGSDAGGIQTTAVKKGDKYILNGTKQWITNGGEADTYTVFAITNKSKGARGVSCFIVEKDTPGFTFGKKEDKLGIRASATRELIFQDCEVPAENLIGREGMGFLLAMKTFDVSRPGIASQGVGLAQGALDEAVRYAKVREQFGKPIIANQGLQWMLADMATKVETARAITYAACRTLESGVKDVSKISAMCKYYAGDVAMQVTTDAVQVLGGYGFMKEYPAEKMMRDAKILQIYEGTNQIQRDIVGAALIKEYASKK</sequence>
<keyword evidence="5 8" id="KW-0560">Oxidoreductase</keyword>
<dbReference type="InterPro" id="IPR037069">
    <property type="entry name" value="AcylCoA_DH/ox_N_sf"/>
</dbReference>
<keyword evidence="3 8" id="KW-0285">Flavoprotein</keyword>
<dbReference type="InterPro" id="IPR013786">
    <property type="entry name" value="AcylCoA_DH/ox_N"/>
</dbReference>
<dbReference type="PIRSF" id="PIRSF016578">
    <property type="entry name" value="HsaA"/>
    <property type="match status" value="1"/>
</dbReference>
<dbReference type="RefSeq" id="WP_160630067.1">
    <property type="nucleotide sequence ID" value="NZ_CP047593.1"/>
</dbReference>
<dbReference type="FunFam" id="1.10.540.10:FF:000026">
    <property type="entry name" value="Acyl-CoA dehydrogenase medium chain"/>
    <property type="match status" value="1"/>
</dbReference>
<dbReference type="Pfam" id="PF00441">
    <property type="entry name" value="Acyl-CoA_dh_1"/>
    <property type="match status" value="1"/>
</dbReference>
<dbReference type="Gene3D" id="1.20.140.10">
    <property type="entry name" value="Butyryl-CoA Dehydrogenase, subunit A, domain 3"/>
    <property type="match status" value="1"/>
</dbReference>
<comment type="similarity">
    <text evidence="2 8">Belongs to the acyl-CoA dehydrogenase family.</text>
</comment>
<dbReference type="InterPro" id="IPR006089">
    <property type="entry name" value="Acyl-CoA_DH_CS"/>
</dbReference>
<dbReference type="Pfam" id="PF02771">
    <property type="entry name" value="Acyl-CoA_dh_N"/>
    <property type="match status" value="1"/>
</dbReference>
<dbReference type="PROSITE" id="PS00073">
    <property type="entry name" value="ACYL_COA_DH_2"/>
    <property type="match status" value="1"/>
</dbReference>
<dbReference type="PROSITE" id="PS00072">
    <property type="entry name" value="ACYL_COA_DH_1"/>
    <property type="match status" value="1"/>
</dbReference>
<dbReference type="SUPFAM" id="SSF56645">
    <property type="entry name" value="Acyl-CoA dehydrogenase NM domain-like"/>
    <property type="match status" value="1"/>
</dbReference>
<dbReference type="FunFam" id="1.20.140.10:FF:000004">
    <property type="entry name" value="Acyl-CoA dehydrogenase FadE25"/>
    <property type="match status" value="1"/>
</dbReference>